<evidence type="ECO:0000313" key="3">
    <source>
        <dbReference type="EMBL" id="MFC4558685.1"/>
    </source>
</evidence>
<organism evidence="3 4">
    <name type="scientific">Virgibacillus kekensis</name>
    <dbReference type="NCBI Taxonomy" id="202261"/>
    <lineage>
        <taxon>Bacteria</taxon>
        <taxon>Bacillati</taxon>
        <taxon>Bacillota</taxon>
        <taxon>Bacilli</taxon>
        <taxon>Bacillales</taxon>
        <taxon>Bacillaceae</taxon>
        <taxon>Virgibacillus</taxon>
    </lineage>
</organism>
<evidence type="ECO:0000256" key="1">
    <source>
        <dbReference type="SAM" id="Phobius"/>
    </source>
</evidence>
<sequence>MHYIYSLPYEFLLLSLIIYTPIRLYLLKRQGRKVSYWRELVYILWLLYLESLLYLTVFPHSDVIRSDWTGVNLIPFDTIEDYIFLFTHGGIFAASVNLIGNIVVFVPIGFLLVLTNRKISFWKVFVIGFLTTLAIEWVQYALSQSGLLARSSDVDDLILNTFGVIAGYILGKIVVYLYVKFLMK</sequence>
<protein>
    <submittedName>
        <fullName evidence="3">VanZ family protein</fullName>
    </submittedName>
</protein>
<dbReference type="InterPro" id="IPR053150">
    <property type="entry name" value="Teicoplanin_resist-assoc"/>
</dbReference>
<feature type="transmembrane region" description="Helical" evidence="1">
    <location>
        <begin position="157"/>
        <end position="179"/>
    </location>
</feature>
<reference evidence="4" key="1">
    <citation type="journal article" date="2019" name="Int. J. Syst. Evol. Microbiol.">
        <title>The Global Catalogue of Microorganisms (GCM) 10K type strain sequencing project: providing services to taxonomists for standard genome sequencing and annotation.</title>
        <authorList>
            <consortium name="The Broad Institute Genomics Platform"/>
            <consortium name="The Broad Institute Genome Sequencing Center for Infectious Disease"/>
            <person name="Wu L."/>
            <person name="Ma J."/>
        </authorList>
    </citation>
    <scope>NUCLEOTIDE SEQUENCE [LARGE SCALE GENOMIC DNA]</scope>
    <source>
        <strain evidence="4">CGMCC 4.7426</strain>
    </source>
</reference>
<gene>
    <name evidence="3" type="ORF">ACFO3D_10735</name>
</gene>
<dbReference type="RefSeq" id="WP_390295745.1">
    <property type="nucleotide sequence ID" value="NZ_JBHSFU010000005.1"/>
</dbReference>
<dbReference type="Proteomes" id="UP001595989">
    <property type="component" value="Unassembled WGS sequence"/>
</dbReference>
<dbReference type="EMBL" id="JBHSFU010000005">
    <property type="protein sequence ID" value="MFC4558685.1"/>
    <property type="molecule type" value="Genomic_DNA"/>
</dbReference>
<keyword evidence="4" id="KW-1185">Reference proteome</keyword>
<evidence type="ECO:0000259" key="2">
    <source>
        <dbReference type="Pfam" id="PF04892"/>
    </source>
</evidence>
<feature type="transmembrane region" description="Helical" evidence="1">
    <location>
        <begin position="91"/>
        <end position="114"/>
    </location>
</feature>
<feature type="domain" description="VanZ-like" evidence="2">
    <location>
        <begin position="45"/>
        <end position="173"/>
    </location>
</feature>
<accession>A0ABV9DIN9</accession>
<keyword evidence="1" id="KW-0812">Transmembrane</keyword>
<dbReference type="PANTHER" id="PTHR36834:SF1">
    <property type="entry name" value="INTEGRAL MEMBRANE PROTEIN"/>
    <property type="match status" value="1"/>
</dbReference>
<evidence type="ECO:0000313" key="4">
    <source>
        <dbReference type="Proteomes" id="UP001595989"/>
    </source>
</evidence>
<dbReference type="Pfam" id="PF04892">
    <property type="entry name" value="VanZ"/>
    <property type="match status" value="1"/>
</dbReference>
<dbReference type="InterPro" id="IPR006976">
    <property type="entry name" value="VanZ-like"/>
</dbReference>
<feature type="transmembrane region" description="Helical" evidence="1">
    <location>
        <begin position="39"/>
        <end position="58"/>
    </location>
</feature>
<feature type="transmembrane region" description="Helical" evidence="1">
    <location>
        <begin position="121"/>
        <end position="142"/>
    </location>
</feature>
<feature type="transmembrane region" description="Helical" evidence="1">
    <location>
        <begin position="6"/>
        <end position="27"/>
    </location>
</feature>
<comment type="caution">
    <text evidence="3">The sequence shown here is derived from an EMBL/GenBank/DDBJ whole genome shotgun (WGS) entry which is preliminary data.</text>
</comment>
<keyword evidence="1" id="KW-1133">Transmembrane helix</keyword>
<dbReference type="PANTHER" id="PTHR36834">
    <property type="entry name" value="MEMBRANE PROTEIN-RELATED"/>
    <property type="match status" value="1"/>
</dbReference>
<proteinExistence type="predicted"/>
<name>A0ABV9DIN9_9BACI</name>
<keyword evidence="1" id="KW-0472">Membrane</keyword>